<dbReference type="EMBL" id="BAABME010018923">
    <property type="protein sequence ID" value="GAA0155465.1"/>
    <property type="molecule type" value="Genomic_DNA"/>
</dbReference>
<dbReference type="PROSITE" id="PS51297">
    <property type="entry name" value="K_BOX"/>
    <property type="match status" value="1"/>
</dbReference>
<proteinExistence type="predicted"/>
<dbReference type="GO" id="GO:0005634">
    <property type="term" value="C:nucleus"/>
    <property type="evidence" value="ECO:0007669"/>
    <property type="project" value="InterPro"/>
</dbReference>
<accession>A0AAV3PYQ0</accession>
<dbReference type="InterPro" id="IPR002487">
    <property type="entry name" value="TF_Kbox"/>
</dbReference>
<sequence length="179" mass="20883">MCRLSYFFWSHYYAKLIELQKMQGNLTLEYAKLKARMEVLQKNHKHYMGEEIDALSLKELQNLEHQIEVALKNIRSRKNQLMQESISQLQKKDKALREQNNELAKMIKENEKEMVQETQWGHQSYDLNSSTFAITQAVDLSSISMGGTSCQASLENGEMEETARQSHAVVMPPWMLRIN</sequence>
<dbReference type="Proteomes" id="UP001454036">
    <property type="component" value="Unassembled WGS sequence"/>
</dbReference>
<dbReference type="GO" id="GO:0003700">
    <property type="term" value="F:DNA-binding transcription factor activity"/>
    <property type="evidence" value="ECO:0007669"/>
    <property type="project" value="InterPro"/>
</dbReference>
<evidence type="ECO:0000256" key="1">
    <source>
        <dbReference type="SAM" id="Coils"/>
    </source>
</evidence>
<feature type="domain" description="K-box" evidence="2">
    <location>
        <begin position="23"/>
        <end position="113"/>
    </location>
</feature>
<gene>
    <name evidence="3" type="ORF">LIER_38096</name>
</gene>
<reference evidence="3 4" key="1">
    <citation type="submission" date="2024-01" db="EMBL/GenBank/DDBJ databases">
        <title>The complete chloroplast genome sequence of Lithospermum erythrorhizon: insights into the phylogenetic relationship among Boraginaceae species and the maternal lineages of purple gromwells.</title>
        <authorList>
            <person name="Okada T."/>
            <person name="Watanabe K."/>
        </authorList>
    </citation>
    <scope>NUCLEOTIDE SEQUENCE [LARGE SCALE GENOMIC DNA]</scope>
</reference>
<protein>
    <submittedName>
        <fullName evidence="3">MADS box transcription factor</fullName>
    </submittedName>
</protein>
<organism evidence="3 4">
    <name type="scientific">Lithospermum erythrorhizon</name>
    <name type="common">Purple gromwell</name>
    <name type="synonym">Lithospermum officinale var. erythrorhizon</name>
    <dbReference type="NCBI Taxonomy" id="34254"/>
    <lineage>
        <taxon>Eukaryota</taxon>
        <taxon>Viridiplantae</taxon>
        <taxon>Streptophyta</taxon>
        <taxon>Embryophyta</taxon>
        <taxon>Tracheophyta</taxon>
        <taxon>Spermatophyta</taxon>
        <taxon>Magnoliopsida</taxon>
        <taxon>eudicotyledons</taxon>
        <taxon>Gunneridae</taxon>
        <taxon>Pentapetalae</taxon>
        <taxon>asterids</taxon>
        <taxon>lamiids</taxon>
        <taxon>Boraginales</taxon>
        <taxon>Boraginaceae</taxon>
        <taxon>Boraginoideae</taxon>
        <taxon>Lithospermeae</taxon>
        <taxon>Lithospermum</taxon>
    </lineage>
</organism>
<comment type="caution">
    <text evidence="3">The sequence shown here is derived from an EMBL/GenBank/DDBJ whole genome shotgun (WGS) entry which is preliminary data.</text>
</comment>
<evidence type="ECO:0000259" key="2">
    <source>
        <dbReference type="PROSITE" id="PS51297"/>
    </source>
</evidence>
<feature type="coiled-coil region" evidence="1">
    <location>
        <begin position="23"/>
        <end position="116"/>
    </location>
</feature>
<dbReference type="AlphaFoldDB" id="A0AAV3PYQ0"/>
<name>A0AAV3PYQ0_LITER</name>
<evidence type="ECO:0000313" key="3">
    <source>
        <dbReference type="EMBL" id="GAA0155465.1"/>
    </source>
</evidence>
<keyword evidence="4" id="KW-1185">Reference proteome</keyword>
<dbReference type="Pfam" id="PF01486">
    <property type="entry name" value="K-box"/>
    <property type="match status" value="1"/>
</dbReference>
<evidence type="ECO:0000313" key="4">
    <source>
        <dbReference type="Proteomes" id="UP001454036"/>
    </source>
</evidence>
<keyword evidence="1" id="KW-0175">Coiled coil</keyword>